<keyword evidence="10" id="KW-0121">Carboxypeptidase</keyword>
<evidence type="ECO:0000256" key="5">
    <source>
        <dbReference type="ARBA" id="ARBA00022984"/>
    </source>
</evidence>
<comment type="caution">
    <text evidence="10">The sequence shown here is derived from an EMBL/GenBank/DDBJ whole genome shotgun (WGS) entry which is preliminary data.</text>
</comment>
<keyword evidence="6" id="KW-0961">Cell wall biogenesis/degradation</keyword>
<organism evidence="10 11">
    <name type="scientific">Filomicrobium insigne</name>
    <dbReference type="NCBI Taxonomy" id="418854"/>
    <lineage>
        <taxon>Bacteria</taxon>
        <taxon>Pseudomonadati</taxon>
        <taxon>Pseudomonadota</taxon>
        <taxon>Alphaproteobacteria</taxon>
        <taxon>Hyphomicrobiales</taxon>
        <taxon>Hyphomicrobiaceae</taxon>
        <taxon>Filomicrobium</taxon>
    </lineage>
</organism>
<evidence type="ECO:0000313" key="11">
    <source>
        <dbReference type="Proteomes" id="UP000198795"/>
    </source>
</evidence>
<evidence type="ECO:0000256" key="1">
    <source>
        <dbReference type="ARBA" id="ARBA00007164"/>
    </source>
</evidence>
<dbReference type="SUPFAM" id="SSF56601">
    <property type="entry name" value="beta-lactamase/transpeptidase-like"/>
    <property type="match status" value="1"/>
</dbReference>
<keyword evidence="10" id="KW-0645">Protease</keyword>
<keyword evidence="4" id="KW-0133">Cell shape</keyword>
<evidence type="ECO:0000256" key="2">
    <source>
        <dbReference type="ARBA" id="ARBA00022729"/>
    </source>
</evidence>
<keyword evidence="5" id="KW-0573">Peptidoglycan synthesis</keyword>
<protein>
    <submittedName>
        <fullName evidence="10">D-alanyl-D-alanine carboxypeptidase</fullName>
    </submittedName>
</protein>
<dbReference type="InterPro" id="IPR012338">
    <property type="entry name" value="Beta-lactam/transpept-like"/>
</dbReference>
<evidence type="ECO:0000256" key="8">
    <source>
        <dbReference type="SAM" id="MobiDB-lite"/>
    </source>
</evidence>
<dbReference type="PANTHER" id="PTHR21581:SF6">
    <property type="entry name" value="TRAFFICKING PROTEIN PARTICLE COMPLEX SUBUNIT 12"/>
    <property type="match status" value="1"/>
</dbReference>
<evidence type="ECO:0000259" key="9">
    <source>
        <dbReference type="Pfam" id="PF00768"/>
    </source>
</evidence>
<dbReference type="EMBL" id="FNJC01000001">
    <property type="protein sequence ID" value="SDO30260.1"/>
    <property type="molecule type" value="Genomic_DNA"/>
</dbReference>
<feature type="domain" description="Peptidase S11 D-alanyl-D-alanine carboxypeptidase A N-terminal" evidence="9">
    <location>
        <begin position="19"/>
        <end position="242"/>
    </location>
</feature>
<keyword evidence="11" id="KW-1185">Reference proteome</keyword>
<dbReference type="Proteomes" id="UP000198795">
    <property type="component" value="Unassembled WGS sequence"/>
</dbReference>
<evidence type="ECO:0000256" key="7">
    <source>
        <dbReference type="RuleBase" id="RU004016"/>
    </source>
</evidence>
<feature type="region of interest" description="Disordered" evidence="8">
    <location>
        <begin position="317"/>
        <end position="340"/>
    </location>
</feature>
<comment type="similarity">
    <text evidence="1 7">Belongs to the peptidase S11 family.</text>
</comment>
<dbReference type="PRINTS" id="PR00725">
    <property type="entry name" value="DADACBPTASE1"/>
</dbReference>
<evidence type="ECO:0000256" key="3">
    <source>
        <dbReference type="ARBA" id="ARBA00022801"/>
    </source>
</evidence>
<accession>A0A1H0IG40</accession>
<dbReference type="RefSeq" id="WP_090227391.1">
    <property type="nucleotide sequence ID" value="NZ_FNJC01000001.1"/>
</dbReference>
<dbReference type="Pfam" id="PF00768">
    <property type="entry name" value="Peptidase_S11"/>
    <property type="match status" value="1"/>
</dbReference>
<dbReference type="Gene3D" id="3.40.710.10">
    <property type="entry name" value="DD-peptidase/beta-lactamase superfamily"/>
    <property type="match status" value="1"/>
</dbReference>
<reference evidence="10 11" key="1">
    <citation type="submission" date="2016-10" db="EMBL/GenBank/DDBJ databases">
        <authorList>
            <person name="Varghese N."/>
            <person name="Submissions S."/>
        </authorList>
    </citation>
    <scope>NUCLEOTIDE SEQUENCE [LARGE SCALE GENOMIC DNA]</scope>
    <source>
        <strain evidence="10 11">CGMCC 1.6497</strain>
    </source>
</reference>
<sequence length="340" mass="36828">MRYLIAALVPFVSAALMNETATAGPALLFEASTGKILYSESMDNQWHPASLTKIMTAYLVFEDLKAGKIKLDTKITCTERAYQEPPSKVGLPVGAELTIDTALKSLIVKSANDVAVMLAEELGPTYDQFINRMNTTAKRLGMTRTHFNNPNGLPDDAQVTTARDLAKLSRAIVTEFPEYSAYWSMSAFQLGKQRLGSHNGLLNTFEGADGLKTGFICDSGFNVVASATRDGRKLMAVVLGEPSGKDRTIRAASLLEHGFRHYGWKELFNTTSIDNMPIAADAEGVHSVRHTVTAWTCGNRAQAKKLRAAKVKVKQARAAQRAKPVQASVPPPAKAASVAN</sequence>
<name>A0A1H0IG40_9HYPH</name>
<proteinExistence type="inferred from homology"/>
<dbReference type="GO" id="GO:0004180">
    <property type="term" value="F:carboxypeptidase activity"/>
    <property type="evidence" value="ECO:0007669"/>
    <property type="project" value="UniProtKB-KW"/>
</dbReference>
<keyword evidence="3" id="KW-0378">Hydrolase</keyword>
<evidence type="ECO:0000256" key="6">
    <source>
        <dbReference type="ARBA" id="ARBA00023316"/>
    </source>
</evidence>
<dbReference type="PANTHER" id="PTHR21581">
    <property type="entry name" value="D-ALANYL-D-ALANINE CARBOXYPEPTIDASE"/>
    <property type="match status" value="1"/>
</dbReference>
<evidence type="ECO:0000313" key="10">
    <source>
        <dbReference type="EMBL" id="SDO30260.1"/>
    </source>
</evidence>
<dbReference type="InterPro" id="IPR018044">
    <property type="entry name" value="Peptidase_S11"/>
</dbReference>
<keyword evidence="2" id="KW-0732">Signal</keyword>
<evidence type="ECO:0000256" key="4">
    <source>
        <dbReference type="ARBA" id="ARBA00022960"/>
    </source>
</evidence>
<dbReference type="InterPro" id="IPR001967">
    <property type="entry name" value="Peptidase_S11_N"/>
</dbReference>
<gene>
    <name evidence="10" type="ORF">SAMN04488061_0836</name>
</gene>